<accession>F1A1R3</accession>
<dbReference type="GO" id="GO:0046872">
    <property type="term" value="F:metal ion binding"/>
    <property type="evidence" value="ECO:0007669"/>
    <property type="project" value="UniProtKB-KW"/>
</dbReference>
<reference evidence="5" key="1">
    <citation type="journal article" date="2011" name="Genome Biol.">
        <title>Comparative genomics of the social amoebae Dictyostelium discoideum and Dictyostelium purpureum.</title>
        <authorList>
            <consortium name="US DOE Joint Genome Institute (JGI-PGF)"/>
            <person name="Sucgang R."/>
            <person name="Kuo A."/>
            <person name="Tian X."/>
            <person name="Salerno W."/>
            <person name="Parikh A."/>
            <person name="Feasley C.L."/>
            <person name="Dalin E."/>
            <person name="Tu H."/>
            <person name="Huang E."/>
            <person name="Barry K."/>
            <person name="Lindquist E."/>
            <person name="Shapiro H."/>
            <person name="Bruce D."/>
            <person name="Schmutz J."/>
            <person name="Salamov A."/>
            <person name="Fey P."/>
            <person name="Gaudet P."/>
            <person name="Anjard C."/>
            <person name="Babu M.M."/>
            <person name="Basu S."/>
            <person name="Bushmanova Y."/>
            <person name="van der Wel H."/>
            <person name="Katoh-Kurasawa M."/>
            <person name="Dinh C."/>
            <person name="Coutinho P.M."/>
            <person name="Saito T."/>
            <person name="Elias M."/>
            <person name="Schaap P."/>
            <person name="Kay R.R."/>
            <person name="Henrissat B."/>
            <person name="Eichinger L."/>
            <person name="Rivero F."/>
            <person name="Putnam N.H."/>
            <person name="West C.M."/>
            <person name="Loomis W.F."/>
            <person name="Chisholm R.L."/>
            <person name="Shaulsky G."/>
            <person name="Strassmann J.E."/>
            <person name="Queller D.C."/>
            <person name="Kuspa A."/>
            <person name="Grigoriev I.V."/>
        </authorList>
    </citation>
    <scope>NUCLEOTIDE SEQUENCE [LARGE SCALE GENOMIC DNA]</scope>
    <source>
        <strain evidence="5">QSDP1</strain>
    </source>
</reference>
<proteinExistence type="predicted"/>
<dbReference type="RefSeq" id="XP_003293609.1">
    <property type="nucleotide sequence ID" value="XM_003293561.1"/>
</dbReference>
<evidence type="ECO:0000313" key="5">
    <source>
        <dbReference type="Proteomes" id="UP000001064"/>
    </source>
</evidence>
<dbReference type="PANTHER" id="PTHR34500">
    <property type="entry name" value="EXPRESSED PROTEIN"/>
    <property type="match status" value="1"/>
</dbReference>
<evidence type="ECO:0000313" key="4">
    <source>
        <dbReference type="EMBL" id="EGC29872.1"/>
    </source>
</evidence>
<name>F1A1R3_DICPU</name>
<keyword evidence="2" id="KW-0479">Metal-binding</keyword>
<evidence type="ECO:0000256" key="2">
    <source>
        <dbReference type="ARBA" id="ARBA00022723"/>
    </source>
</evidence>
<protein>
    <recommendedName>
        <fullName evidence="3">DDE Tnp4 domain-containing protein</fullName>
    </recommendedName>
</protein>
<dbReference type="KEGG" id="dpp:DICPUDRAFT_84156"/>
<dbReference type="Pfam" id="PF13359">
    <property type="entry name" value="DDE_Tnp_4"/>
    <property type="match status" value="1"/>
</dbReference>
<evidence type="ECO:0000256" key="1">
    <source>
        <dbReference type="ARBA" id="ARBA00001968"/>
    </source>
</evidence>
<dbReference type="InParanoid" id="F1A1R3"/>
<comment type="cofactor">
    <cofactor evidence="1">
        <name>a divalent metal cation</name>
        <dbReference type="ChEBI" id="CHEBI:60240"/>
    </cofactor>
</comment>
<dbReference type="AlphaFoldDB" id="F1A1R3"/>
<dbReference type="Proteomes" id="UP000001064">
    <property type="component" value="Unassembled WGS sequence"/>
</dbReference>
<dbReference type="PANTHER" id="PTHR34500:SF1">
    <property type="entry name" value="DDE TNP4 DOMAIN-CONTAINING PROTEIN"/>
    <property type="match status" value="1"/>
</dbReference>
<gene>
    <name evidence="4" type="ORF">DICPUDRAFT_84156</name>
</gene>
<feature type="domain" description="DDE Tnp4" evidence="3">
    <location>
        <begin position="175"/>
        <end position="252"/>
    </location>
</feature>
<dbReference type="eggNOG" id="ENOG502RIDS">
    <property type="taxonomic scope" value="Eukaryota"/>
</dbReference>
<dbReference type="EMBL" id="GL871383">
    <property type="protein sequence ID" value="EGC29872.1"/>
    <property type="molecule type" value="Genomic_DNA"/>
</dbReference>
<sequence length="427" mass="47942">MAGKKQSERKVINDYSDDTISKLFGCNRNIMTTLWNLISPLNLFYQEDLIRLMDFITNYQSMFVLATNYSISEKTLRERLWFCLERLTDKIPPIDIRFRFISNHGTKNLKFAANPGSYCLTAIDSSGFPFQSSDKKFISARHENRTELKYQMLVNISNGMVCHVHGPCPSNMDDITLYHKDYSGEERLICPIDKAQPNLDTNEELYNMWVSSKRKCIKNVFKKYKRYKSMSSPFRSDGEKHFRIVKLITYIININIAGDLLDEEQLPSTFLYSERYHTAQHEDVPFTSSTPVSSSAPYTSSVPVALGAPFNSNKPVAAVVPLISSVPAAPFISSTATTPVALGAPFASSKPVAPVVPFISSTPVATAVTQRTSISHYLSTDDVTFSTAESQLSSPFYQKPQSPISSQTQYNLHSNLLSPPLTPRTTL</sequence>
<dbReference type="InterPro" id="IPR027806">
    <property type="entry name" value="HARBI1_dom"/>
</dbReference>
<keyword evidence="5" id="KW-1185">Reference proteome</keyword>
<dbReference type="GeneID" id="10504922"/>
<evidence type="ECO:0000259" key="3">
    <source>
        <dbReference type="Pfam" id="PF13359"/>
    </source>
</evidence>
<organism evidence="4 5">
    <name type="scientific">Dictyostelium purpureum</name>
    <name type="common">Slime mold</name>
    <dbReference type="NCBI Taxonomy" id="5786"/>
    <lineage>
        <taxon>Eukaryota</taxon>
        <taxon>Amoebozoa</taxon>
        <taxon>Evosea</taxon>
        <taxon>Eumycetozoa</taxon>
        <taxon>Dictyostelia</taxon>
        <taxon>Dictyosteliales</taxon>
        <taxon>Dictyosteliaceae</taxon>
        <taxon>Dictyostelium</taxon>
    </lineage>
</organism>
<dbReference type="VEuPathDB" id="AmoebaDB:DICPUDRAFT_84156"/>
<dbReference type="OrthoDB" id="2430314at2759"/>